<reference evidence="1 2" key="1">
    <citation type="submission" date="2016-10" db="EMBL/GenBank/DDBJ databases">
        <authorList>
            <person name="de Groot N.N."/>
        </authorList>
    </citation>
    <scope>NUCLEOTIDE SEQUENCE [LARGE SCALE GENOMIC DNA]</scope>
    <source>
        <strain evidence="1 2">L14</strain>
    </source>
</reference>
<sequence>MLKFTDDDYDKMESMQKEVWVKLIPRKEAERTLSKAIENFIAVLHGEKKYEKGIEKILKHAEFFFRIDLENGGEKFNKISYQKKELSDYWNARYKIGKNNSHVYEFELEISLEYVFALVIHLASSPYALGKERVEQIVQEHNIPLDLFAINEVNEII</sequence>
<evidence type="ECO:0000313" key="2">
    <source>
        <dbReference type="Proteomes" id="UP000183843"/>
    </source>
</evidence>
<dbReference type="AlphaFoldDB" id="A0A1I0YDT1"/>
<gene>
    <name evidence="1" type="ORF">SAMN05216587_111113</name>
</gene>
<proteinExistence type="predicted"/>
<dbReference type="Proteomes" id="UP000183843">
    <property type="component" value="Unassembled WGS sequence"/>
</dbReference>
<protein>
    <submittedName>
        <fullName evidence="1">Uncharacterized protein</fullName>
    </submittedName>
</protein>
<evidence type="ECO:0000313" key="1">
    <source>
        <dbReference type="EMBL" id="SFB10946.1"/>
    </source>
</evidence>
<dbReference type="EMBL" id="FOJX01000011">
    <property type="protein sequence ID" value="SFB10946.1"/>
    <property type="molecule type" value="Genomic_DNA"/>
</dbReference>
<organism evidence="1 2">
    <name type="scientific">Selenomonas ruminantium</name>
    <dbReference type="NCBI Taxonomy" id="971"/>
    <lineage>
        <taxon>Bacteria</taxon>
        <taxon>Bacillati</taxon>
        <taxon>Bacillota</taxon>
        <taxon>Negativicutes</taxon>
        <taxon>Selenomonadales</taxon>
        <taxon>Selenomonadaceae</taxon>
        <taxon>Selenomonas</taxon>
    </lineage>
</organism>
<name>A0A1I0YDT1_SELRU</name>
<dbReference type="RefSeq" id="WP_074816884.1">
    <property type="nucleotide sequence ID" value="NZ_FOJX01000011.1"/>
</dbReference>
<accession>A0A1I0YDT1</accession>